<organism evidence="2 3">
    <name type="scientific">Bacteroides stercoris</name>
    <dbReference type="NCBI Taxonomy" id="46506"/>
    <lineage>
        <taxon>Bacteria</taxon>
        <taxon>Pseudomonadati</taxon>
        <taxon>Bacteroidota</taxon>
        <taxon>Bacteroidia</taxon>
        <taxon>Bacteroidales</taxon>
        <taxon>Bacteroidaceae</taxon>
        <taxon>Bacteroides</taxon>
    </lineage>
</organism>
<evidence type="ECO:0000313" key="2">
    <source>
        <dbReference type="EMBL" id="KAB5330215.1"/>
    </source>
</evidence>
<dbReference type="Proteomes" id="UP000431177">
    <property type="component" value="Unassembled WGS sequence"/>
</dbReference>
<accession>A0A412TDM9</accession>
<dbReference type="RefSeq" id="WP_117955255.1">
    <property type="nucleotide sequence ID" value="NZ_CAXVLE010000013.1"/>
</dbReference>
<dbReference type="PROSITE" id="PS51257">
    <property type="entry name" value="PROKAR_LIPOPROTEIN"/>
    <property type="match status" value="1"/>
</dbReference>
<protein>
    <submittedName>
        <fullName evidence="2">Peptidase M26</fullName>
    </submittedName>
</protein>
<comment type="caution">
    <text evidence="2">The sequence shown here is derived from an EMBL/GenBank/DDBJ whole genome shotgun (WGS) entry which is preliminary data.</text>
</comment>
<name>A0A412TDM9_BACSE</name>
<sequence length="638" mass="67159">MQTKQLIFSLIAITAILFVSCSERQSATGTEVSGTQIFTFSLATEGDVQTRAAAPTVTGYKLQYFLQVLNADGNAIEASSDNNETGTFSVELPAGVAYTCLFWAHYIPDAGGENEFFDTTDLKAVTLKKHLTHADQCQAFCATASITVGQASGVHSIVLRRAVAQVNIKSNEKMEKYSKLTVSYTNVPNTFNVSDNTVSSAGSVTDPSAFEVTDFTANAGADGRFTYQSVYSFASADGAGSMLSLEIDTYNSANPGTPLQSVTIDHVPTKKNYKTNVVISFNPATLTHTYTCDFADWDADIDVSVWDGQTPAADANAKFGDASKNGDSAETAYVISGASDLAQLAANVNSGISYENKYFKQTVNIHLNNHDWMPIGTTTNPLRANYDGGGYEIIDLKANVTQQNENSGLFGYADGNIVIKNIHVSGDVKSKYKAGGICGGMSKYEATTTGVISGCSFKGSVEASYAGGGICGEAEGKTIIVSCANYGTVICAYQGGGIVGIASTATGAVVAGCYNAGNINEGYSSATSGGIVGASGTAIGCYNTGVVDGARIKSLADNTTNCFTAVLYGESQNGTTVFGGSAWPAYNTAGSSWFVADAPDGSYTYDTNSKTFSDCKFWKTGGRWNDTAPVYPKLWWEQ</sequence>
<evidence type="ECO:0000259" key="1">
    <source>
        <dbReference type="Pfam" id="PF20200"/>
    </source>
</evidence>
<dbReference type="Pfam" id="PF20200">
    <property type="entry name" value="DUF6562"/>
    <property type="match status" value="1"/>
</dbReference>
<dbReference type="AlphaFoldDB" id="A0A412TDM9"/>
<gene>
    <name evidence="2" type="ORF">F9950_02415</name>
</gene>
<reference evidence="2 3" key="1">
    <citation type="journal article" date="2019" name="Nat. Med.">
        <title>A library of human gut bacterial isolates paired with longitudinal multiomics data enables mechanistic microbiome research.</title>
        <authorList>
            <person name="Poyet M."/>
            <person name="Groussin M."/>
            <person name="Gibbons S.M."/>
            <person name="Avila-Pacheco J."/>
            <person name="Jiang X."/>
            <person name="Kearney S.M."/>
            <person name="Perrotta A.R."/>
            <person name="Berdy B."/>
            <person name="Zhao S."/>
            <person name="Lieberman T.D."/>
            <person name="Swanson P.K."/>
            <person name="Smith M."/>
            <person name="Roesemann S."/>
            <person name="Alexander J.E."/>
            <person name="Rich S.A."/>
            <person name="Livny J."/>
            <person name="Vlamakis H."/>
            <person name="Clish C."/>
            <person name="Bullock K."/>
            <person name="Deik A."/>
            <person name="Scott J."/>
            <person name="Pierce K.A."/>
            <person name="Xavier R.J."/>
            <person name="Alm E.J."/>
        </authorList>
    </citation>
    <scope>NUCLEOTIDE SEQUENCE [LARGE SCALE GENOMIC DNA]</scope>
    <source>
        <strain evidence="2 3">BIOML-A2</strain>
    </source>
</reference>
<proteinExistence type="predicted"/>
<dbReference type="EMBL" id="WCLA01000003">
    <property type="protein sequence ID" value="KAB5330215.1"/>
    <property type="molecule type" value="Genomic_DNA"/>
</dbReference>
<dbReference type="InterPro" id="IPR046692">
    <property type="entry name" value="DUF6562"/>
</dbReference>
<feature type="domain" description="DUF6562" evidence="1">
    <location>
        <begin position="77"/>
        <end position="171"/>
    </location>
</feature>
<dbReference type="Gene3D" id="2.160.20.110">
    <property type="match status" value="1"/>
</dbReference>
<evidence type="ECO:0000313" key="3">
    <source>
        <dbReference type="Proteomes" id="UP000431177"/>
    </source>
</evidence>